<evidence type="ECO:0000313" key="1">
    <source>
        <dbReference type="EMBL" id="QHS82534.1"/>
    </source>
</evidence>
<proteinExistence type="predicted"/>
<organism evidence="1">
    <name type="scientific">viral metagenome</name>
    <dbReference type="NCBI Taxonomy" id="1070528"/>
    <lineage>
        <taxon>unclassified sequences</taxon>
        <taxon>metagenomes</taxon>
        <taxon>organismal metagenomes</taxon>
    </lineage>
</organism>
<sequence length="274" mass="33067">MATIDLLTESYYVLMKNFFELVSKSDSMKELNYPISSLSIGIHSIHRVFEYAIMKTKNIEKALYYAQNTYYYYLEYMNQIHQSNLSQSLNHIDAVLFVYKKTIFDLSNSDNDTMNNIMTLNDDSISFEPEECKALFLRLSKLMDVLFYYSNNQLDFFNRKNICDHYLYRFLHHCTFLASRQTHKDIKYLHHLDITLLYLEVIQQKINNMQYDKYQELLEELLEKNEKQKRSIKKKPMDITISEDILFKFYTEDSLFKSKYEQGNMKEFVKWLFV</sequence>
<dbReference type="EMBL" id="MN740803">
    <property type="protein sequence ID" value="QHS82534.1"/>
    <property type="molecule type" value="Genomic_DNA"/>
</dbReference>
<dbReference type="AlphaFoldDB" id="A0A6C0ARW1"/>
<protein>
    <submittedName>
        <fullName evidence="1">Uncharacterized protein</fullName>
    </submittedName>
</protein>
<accession>A0A6C0ARW1</accession>
<reference evidence="1" key="1">
    <citation type="journal article" date="2020" name="Nature">
        <title>Giant virus diversity and host interactions through global metagenomics.</title>
        <authorList>
            <person name="Schulz F."/>
            <person name="Roux S."/>
            <person name="Paez-Espino D."/>
            <person name="Jungbluth S."/>
            <person name="Walsh D.A."/>
            <person name="Denef V.J."/>
            <person name="McMahon K.D."/>
            <person name="Konstantinidis K.T."/>
            <person name="Eloe-Fadrosh E.A."/>
            <person name="Kyrpides N.C."/>
            <person name="Woyke T."/>
        </authorList>
    </citation>
    <scope>NUCLEOTIDE SEQUENCE</scope>
    <source>
        <strain evidence="1">GVMAG-S-1101171-111</strain>
    </source>
</reference>
<name>A0A6C0ARW1_9ZZZZ</name>